<organism evidence="2 3">
    <name type="scientific">Nocardioides albus</name>
    <dbReference type="NCBI Taxonomy" id="1841"/>
    <lineage>
        <taxon>Bacteria</taxon>
        <taxon>Bacillati</taxon>
        <taxon>Actinomycetota</taxon>
        <taxon>Actinomycetes</taxon>
        <taxon>Propionibacteriales</taxon>
        <taxon>Nocardioidaceae</taxon>
        <taxon>Nocardioides</taxon>
    </lineage>
</organism>
<dbReference type="EMBL" id="JACHXG010000022">
    <property type="protein sequence ID" value="MBB3092337.1"/>
    <property type="molecule type" value="Genomic_DNA"/>
</dbReference>
<comment type="caution">
    <text evidence="2">The sequence shown here is derived from an EMBL/GenBank/DDBJ whole genome shotgun (WGS) entry which is preliminary data.</text>
</comment>
<evidence type="ECO:0000256" key="1">
    <source>
        <dbReference type="SAM" id="MobiDB-lite"/>
    </source>
</evidence>
<name>A0A7W5FBK7_9ACTN</name>
<dbReference type="RefSeq" id="WP_183552260.1">
    <property type="nucleotide sequence ID" value="NZ_BMQT01000005.1"/>
</dbReference>
<reference evidence="2 3" key="1">
    <citation type="submission" date="2020-08" db="EMBL/GenBank/DDBJ databases">
        <title>Genomic Encyclopedia of Type Strains, Phase III (KMG-III): the genomes of soil and plant-associated and newly described type strains.</title>
        <authorList>
            <person name="Whitman W."/>
        </authorList>
    </citation>
    <scope>NUCLEOTIDE SEQUENCE [LARGE SCALE GENOMIC DNA]</scope>
    <source>
        <strain evidence="2 3">CECT 3302</strain>
    </source>
</reference>
<evidence type="ECO:0000313" key="3">
    <source>
        <dbReference type="Proteomes" id="UP000577707"/>
    </source>
</evidence>
<feature type="region of interest" description="Disordered" evidence="1">
    <location>
        <begin position="144"/>
        <end position="169"/>
    </location>
</feature>
<gene>
    <name evidence="2" type="ORF">FHS12_005316</name>
</gene>
<keyword evidence="3" id="KW-1185">Reference proteome</keyword>
<accession>A0A7W5FBK7</accession>
<proteinExistence type="predicted"/>
<evidence type="ECO:0000313" key="2">
    <source>
        <dbReference type="EMBL" id="MBB3092337.1"/>
    </source>
</evidence>
<sequence length="169" mass="18248">MSAPISEGRGELAQSLREWARGLYSLEAAVELLIWFNHGRLLDGSWIEHDSEGARYWFSADMVPTDGGELSGGERRVLEIAASLAEPSLAKVGLGDGVTGLDRDALDLILAAIAHAGGSHEHSRPVFGLDGTYAGTRELPTLHDWPTGRFEDVNHTNTTTENPTKKGTK</sequence>
<protein>
    <submittedName>
        <fullName evidence="2">Uncharacterized protein</fullName>
    </submittedName>
</protein>
<dbReference type="AlphaFoldDB" id="A0A7W5FBK7"/>
<dbReference type="Proteomes" id="UP000577707">
    <property type="component" value="Unassembled WGS sequence"/>
</dbReference>